<dbReference type="InterPro" id="IPR001360">
    <property type="entry name" value="Glyco_hydro_1"/>
</dbReference>
<dbReference type="EMBL" id="JAHESD010000006">
    <property type="protein sequence ID" value="MBT1702551.1"/>
    <property type="molecule type" value="Genomic_DNA"/>
</dbReference>
<dbReference type="InterPro" id="IPR051923">
    <property type="entry name" value="Glycosyl_Hydrolase_39"/>
</dbReference>
<dbReference type="RefSeq" id="WP_254152519.1">
    <property type="nucleotide sequence ID" value="NZ_JAHESD010000006.1"/>
</dbReference>
<reference evidence="1 2" key="1">
    <citation type="submission" date="2021-05" db="EMBL/GenBank/DDBJ databases">
        <title>A Polyphasic approach of four new species of the genus Ohtaekwangia: Ohtaekwangia histidinii sp. nov., Ohtaekwangia cretensis sp. nov., Ohtaekwangia indiensis sp. nov., Ohtaekwangia reichenbachii sp. nov. from diverse environment.</title>
        <authorList>
            <person name="Octaviana S."/>
        </authorList>
    </citation>
    <scope>NUCLEOTIDE SEQUENCE [LARGE SCALE GENOMIC DNA]</scope>
    <source>
        <strain evidence="1 2">PWU20</strain>
    </source>
</reference>
<dbReference type="Proteomes" id="UP000772618">
    <property type="component" value="Unassembled WGS sequence"/>
</dbReference>
<organism evidence="1 2">
    <name type="scientific">Chryseosolibacter indicus</name>
    <dbReference type="NCBI Taxonomy" id="2782351"/>
    <lineage>
        <taxon>Bacteria</taxon>
        <taxon>Pseudomonadati</taxon>
        <taxon>Bacteroidota</taxon>
        <taxon>Cytophagia</taxon>
        <taxon>Cytophagales</taxon>
        <taxon>Chryseotaleaceae</taxon>
        <taxon>Chryseosolibacter</taxon>
    </lineage>
</organism>
<sequence>MEKKFSKLPEIWGGIECSYNRVGDNFFDQLQYNNHYQRIESDIALFSELGIQSMRYPIIWERLKPRMDSTIDWTFTDRALKALKSSNIKPIAGLVHHGSGPLYADILHPEFPNRLAEFARQVALRYPWIEYYTPVNEPLTTARFCCLYGFWFPHQKDDKSFVRALLNELKGVVLSMKAIREVNPHAKLIQTEDLAKVYSTPLLRYQADFENQRRWLTYDLLCGKVNKHHTMANYLMANGMSEGDFVFFQENHCPPDIIGLDYYATSERYLDENISKYPPEKLGGNNKLRYADVEAVRIRLSETSGPKVLISEVWERYHIPLVLTEVHINCDEDNKIRWFGQIRNTCIELINKGVDLRALTTWAMLGSYGWNRLLTNDGGDYEAGAFDMSSGTPSPTPLAEYISRLSEEPEYVHSVMSEPGWWQEEYRLLFENEVWQETPNEPALKEDCAER</sequence>
<dbReference type="Pfam" id="PF00232">
    <property type="entry name" value="Glyco_hydro_1"/>
    <property type="match status" value="1"/>
</dbReference>
<proteinExistence type="predicted"/>
<gene>
    <name evidence="1" type="ORF">KK060_04620</name>
</gene>
<dbReference type="PANTHER" id="PTHR12631">
    <property type="entry name" value="ALPHA-L-IDURONIDASE"/>
    <property type="match status" value="1"/>
</dbReference>
<protein>
    <submittedName>
        <fullName evidence="1">Family 1 glycosylhydrolase</fullName>
    </submittedName>
</protein>
<dbReference type="Gene3D" id="3.20.20.80">
    <property type="entry name" value="Glycosidases"/>
    <property type="match status" value="1"/>
</dbReference>
<evidence type="ECO:0000313" key="1">
    <source>
        <dbReference type="EMBL" id="MBT1702551.1"/>
    </source>
</evidence>
<dbReference type="SUPFAM" id="SSF51445">
    <property type="entry name" value="(Trans)glycosidases"/>
    <property type="match status" value="1"/>
</dbReference>
<name>A0ABS5VN51_9BACT</name>
<comment type="caution">
    <text evidence="1">The sequence shown here is derived from an EMBL/GenBank/DDBJ whole genome shotgun (WGS) entry which is preliminary data.</text>
</comment>
<keyword evidence="2" id="KW-1185">Reference proteome</keyword>
<dbReference type="PANTHER" id="PTHR12631:SF10">
    <property type="entry name" value="BETA-XYLOSIDASE-LIKE PROTEIN-RELATED"/>
    <property type="match status" value="1"/>
</dbReference>
<dbReference type="InterPro" id="IPR017853">
    <property type="entry name" value="GH"/>
</dbReference>
<accession>A0ABS5VN51</accession>
<evidence type="ECO:0000313" key="2">
    <source>
        <dbReference type="Proteomes" id="UP000772618"/>
    </source>
</evidence>